<evidence type="ECO:0000313" key="3">
    <source>
        <dbReference type="Proteomes" id="UP000198923"/>
    </source>
</evidence>
<organism evidence="2 3">
    <name type="scientific">Sinosporangium album</name>
    <dbReference type="NCBI Taxonomy" id="504805"/>
    <lineage>
        <taxon>Bacteria</taxon>
        <taxon>Bacillati</taxon>
        <taxon>Actinomycetota</taxon>
        <taxon>Actinomycetes</taxon>
        <taxon>Streptosporangiales</taxon>
        <taxon>Streptosporangiaceae</taxon>
        <taxon>Sinosporangium</taxon>
    </lineage>
</organism>
<dbReference type="Pfam" id="PF03819">
    <property type="entry name" value="MazG"/>
    <property type="match status" value="1"/>
</dbReference>
<dbReference type="InterPro" id="IPR004518">
    <property type="entry name" value="MazG-like_dom"/>
</dbReference>
<reference evidence="2 3" key="1">
    <citation type="submission" date="2016-10" db="EMBL/GenBank/DDBJ databases">
        <authorList>
            <person name="de Groot N.N."/>
        </authorList>
    </citation>
    <scope>NUCLEOTIDE SEQUENCE [LARGE SCALE GENOMIC DNA]</scope>
    <source>
        <strain evidence="2 3">CPCC 201354</strain>
    </source>
</reference>
<dbReference type="PANTHER" id="PTHR42702">
    <property type="entry name" value="NUCLEOTIDE PYROPHOSPHOHYDROLASE"/>
    <property type="match status" value="1"/>
</dbReference>
<dbReference type="RefSeq" id="WP_093176380.1">
    <property type="nucleotide sequence ID" value="NZ_FNCN01000075.1"/>
</dbReference>
<dbReference type="Gene3D" id="1.10.287.1080">
    <property type="entry name" value="MazG-like"/>
    <property type="match status" value="2"/>
</dbReference>
<keyword evidence="3" id="KW-1185">Reference proteome</keyword>
<dbReference type="SUPFAM" id="SSF101386">
    <property type="entry name" value="all-alpha NTP pyrophosphatases"/>
    <property type="match status" value="1"/>
</dbReference>
<accession>A0A1G8LQU7</accession>
<dbReference type="OrthoDB" id="9791898at2"/>
<feature type="domain" description="NTP pyrophosphohydrolase MazG-like" evidence="1">
    <location>
        <begin position="39"/>
        <end position="90"/>
    </location>
</feature>
<sequence length="192" mass="20655">MQPLSAERSPSLPELQRYVEQMELARGLNDSSLIEQCLKLSEEAGEVCKAVRKHEALSIDTASAIGDLGHELADVLIYVAAIANRADIHLTRALGTQGTETLADLQLHVAERTDVAHPLIEQCLLLSAQVGDVCASALGHEPAQSNLADGLAGVLLRLTAISNRANLDLTQALRTKEEINDRRVWARPGTAP</sequence>
<dbReference type="EMBL" id="FNCN01000075">
    <property type="protein sequence ID" value="SDI57847.1"/>
    <property type="molecule type" value="Genomic_DNA"/>
</dbReference>
<proteinExistence type="predicted"/>
<protein>
    <submittedName>
        <fullName evidence="2">NTP pyrophosphatase, house-cleaning of non-canonical NTPs</fullName>
    </submittedName>
</protein>
<dbReference type="PANTHER" id="PTHR42702:SF1">
    <property type="entry name" value="REGULATORY PROTEIN FOR BETA-LACTAMASE"/>
    <property type="match status" value="1"/>
</dbReference>
<dbReference type="Proteomes" id="UP000198923">
    <property type="component" value="Unassembled WGS sequence"/>
</dbReference>
<evidence type="ECO:0000259" key="1">
    <source>
        <dbReference type="Pfam" id="PF03819"/>
    </source>
</evidence>
<dbReference type="STRING" id="504805.SAMN05421505_1752"/>
<evidence type="ECO:0000313" key="2">
    <source>
        <dbReference type="EMBL" id="SDI57847.1"/>
    </source>
</evidence>
<name>A0A1G8LQU7_9ACTN</name>
<dbReference type="AlphaFoldDB" id="A0A1G8LQU7"/>
<gene>
    <name evidence="2" type="ORF">SAMN05421505_1752</name>
</gene>